<accession>A0A9Q5I1V2</accession>
<evidence type="ECO:0000256" key="6">
    <source>
        <dbReference type="RuleBase" id="RU362006"/>
    </source>
</evidence>
<dbReference type="InterPro" id="IPR004345">
    <property type="entry name" value="TB2_DP1_HVA22"/>
</dbReference>
<evidence type="ECO:0000256" key="7">
    <source>
        <dbReference type="SAM" id="MobiDB-lite"/>
    </source>
</evidence>
<keyword evidence="9" id="KW-1185">Reference proteome</keyword>
<dbReference type="EMBL" id="LNZH02000141">
    <property type="protein sequence ID" value="OCB90128.1"/>
    <property type="molecule type" value="Genomic_DNA"/>
</dbReference>
<dbReference type="AlphaFoldDB" id="A0A9Q5I1V2"/>
<protein>
    <recommendedName>
        <fullName evidence="6">Protein YOP1</fullName>
    </recommendedName>
</protein>
<evidence type="ECO:0000313" key="8">
    <source>
        <dbReference type="EMBL" id="OCB90128.1"/>
    </source>
</evidence>
<reference evidence="8" key="1">
    <citation type="submission" date="2016-06" db="EMBL/GenBank/DDBJ databases">
        <title>Draft Genome sequence of the fungus Inonotus baumii.</title>
        <authorList>
            <person name="Zhu H."/>
            <person name="Lin W."/>
        </authorList>
    </citation>
    <scope>NUCLEOTIDE SEQUENCE</scope>
    <source>
        <strain evidence="8">821</strain>
    </source>
</reference>
<feature type="region of interest" description="Disordered" evidence="7">
    <location>
        <begin position="272"/>
        <end position="384"/>
    </location>
</feature>
<dbReference type="Pfam" id="PF03134">
    <property type="entry name" value="TB2_DP1_HVA22"/>
    <property type="match status" value="1"/>
</dbReference>
<organism evidence="8 9">
    <name type="scientific">Sanghuangporus baumii</name>
    <name type="common">Phellinus baumii</name>
    <dbReference type="NCBI Taxonomy" id="108892"/>
    <lineage>
        <taxon>Eukaryota</taxon>
        <taxon>Fungi</taxon>
        <taxon>Dikarya</taxon>
        <taxon>Basidiomycota</taxon>
        <taxon>Agaricomycotina</taxon>
        <taxon>Agaricomycetes</taxon>
        <taxon>Hymenochaetales</taxon>
        <taxon>Hymenochaetaceae</taxon>
        <taxon>Sanghuangporus</taxon>
    </lineage>
</organism>
<keyword evidence="4" id="KW-1133">Transmembrane helix</keyword>
<feature type="compositionally biased region" description="Polar residues" evidence="7">
    <location>
        <begin position="303"/>
        <end position="315"/>
    </location>
</feature>
<evidence type="ECO:0000256" key="1">
    <source>
        <dbReference type="ARBA" id="ARBA00004141"/>
    </source>
</evidence>
<evidence type="ECO:0000256" key="4">
    <source>
        <dbReference type="ARBA" id="ARBA00022989"/>
    </source>
</evidence>
<gene>
    <name evidence="8" type="ORF">A7U60_g2687</name>
</gene>
<comment type="subcellular location">
    <subcellularLocation>
        <location evidence="1 6">Membrane</location>
        <topology evidence="1 6">Multi-pass membrane protein</topology>
    </subcellularLocation>
</comment>
<dbReference type="GO" id="GO:0016020">
    <property type="term" value="C:membrane"/>
    <property type="evidence" value="ECO:0007669"/>
    <property type="project" value="UniProtKB-SubCell"/>
</dbReference>
<dbReference type="OrthoDB" id="434647at2759"/>
<proteinExistence type="inferred from homology"/>
<feature type="compositionally biased region" description="Polar residues" evidence="7">
    <location>
        <begin position="185"/>
        <end position="195"/>
    </location>
</feature>
<feature type="compositionally biased region" description="Low complexity" evidence="7">
    <location>
        <begin position="283"/>
        <end position="295"/>
    </location>
</feature>
<evidence type="ECO:0000256" key="2">
    <source>
        <dbReference type="ARBA" id="ARBA00008573"/>
    </source>
</evidence>
<keyword evidence="3" id="KW-0812">Transmembrane</keyword>
<keyword evidence="5" id="KW-0472">Membrane</keyword>
<dbReference type="Proteomes" id="UP000757232">
    <property type="component" value="Unassembled WGS sequence"/>
</dbReference>
<evidence type="ECO:0000256" key="3">
    <source>
        <dbReference type="ARBA" id="ARBA00022692"/>
    </source>
</evidence>
<comment type="caution">
    <text evidence="8">The sequence shown here is derived from an EMBL/GenBank/DDBJ whole genome shotgun (WGS) entry which is preliminary data.</text>
</comment>
<sequence length="384" mass="42337">MGHRRQEIRAVSSEEKEKMCLSQRPASEAELERWLMYWSVLGCIVGVEYVAEWLISCSTTAFLYPGYASFKCLSQRPASEAELERWLMYWSVLGCIVGVEYVAEWLISWLPLYYPLKTVFLLYLSLPQTQGSSYLYVNYLQPFFHSHEADIDATLVKVKTRVYTYLQEKFRLLWGNVLGSLGQTEQPGATTSSDIAQPPSVANPVSGPTELLGGLWRSYGPSVVASGASLFTMTSAALHIRQARAPPQRPQQPRSSSSTIAERRRQLEAELASLPPMDEYQQNNNNSSGSEPESPVLMPKQRAGSSSYLPTSGASESDLRSRNGGGNGTYEEVEVPSDVEGYDVGPLPQRSVAPAGAAQPSATRRTSWFGWGGSAPAAPEKKDE</sequence>
<comment type="similarity">
    <text evidence="2 6">Belongs to the DP1 family.</text>
</comment>
<dbReference type="PANTHER" id="PTHR12300:SF161">
    <property type="entry name" value="RECEPTOR EXPRESSION-ENHANCING PROTEIN"/>
    <property type="match status" value="1"/>
</dbReference>
<feature type="compositionally biased region" description="Low complexity" evidence="7">
    <location>
        <begin position="243"/>
        <end position="258"/>
    </location>
</feature>
<feature type="compositionally biased region" description="Acidic residues" evidence="7">
    <location>
        <begin position="331"/>
        <end position="341"/>
    </location>
</feature>
<feature type="region of interest" description="Disordered" evidence="7">
    <location>
        <begin position="243"/>
        <end position="262"/>
    </location>
</feature>
<feature type="region of interest" description="Disordered" evidence="7">
    <location>
        <begin position="185"/>
        <end position="204"/>
    </location>
</feature>
<dbReference type="PANTHER" id="PTHR12300">
    <property type="entry name" value="HVA22-LIKE PROTEINS"/>
    <property type="match status" value="1"/>
</dbReference>
<evidence type="ECO:0000256" key="5">
    <source>
        <dbReference type="ARBA" id="ARBA00023136"/>
    </source>
</evidence>
<name>A0A9Q5I1V2_SANBA</name>
<evidence type="ECO:0000313" key="9">
    <source>
        <dbReference type="Proteomes" id="UP000757232"/>
    </source>
</evidence>